<proteinExistence type="predicted"/>
<dbReference type="InterPro" id="IPR044822">
    <property type="entry name" value="Myb_DNA-bind_4"/>
</dbReference>
<keyword evidence="4" id="KW-1185">Reference proteome</keyword>
<feature type="region of interest" description="Disordered" evidence="1">
    <location>
        <begin position="141"/>
        <end position="170"/>
    </location>
</feature>
<name>A0A151J5T8_9HYME</name>
<feature type="compositionally biased region" description="Low complexity" evidence="1">
    <location>
        <begin position="29"/>
        <end position="40"/>
    </location>
</feature>
<evidence type="ECO:0000313" key="4">
    <source>
        <dbReference type="Proteomes" id="UP000078492"/>
    </source>
</evidence>
<organism evidence="3 4">
    <name type="scientific">Trachymyrmex cornetzi</name>
    <dbReference type="NCBI Taxonomy" id="471704"/>
    <lineage>
        <taxon>Eukaryota</taxon>
        <taxon>Metazoa</taxon>
        <taxon>Ecdysozoa</taxon>
        <taxon>Arthropoda</taxon>
        <taxon>Hexapoda</taxon>
        <taxon>Insecta</taxon>
        <taxon>Pterygota</taxon>
        <taxon>Neoptera</taxon>
        <taxon>Endopterygota</taxon>
        <taxon>Hymenoptera</taxon>
        <taxon>Apocrita</taxon>
        <taxon>Aculeata</taxon>
        <taxon>Formicoidea</taxon>
        <taxon>Formicidae</taxon>
        <taxon>Myrmicinae</taxon>
        <taxon>Trachymyrmex</taxon>
    </lineage>
</organism>
<evidence type="ECO:0000259" key="2">
    <source>
        <dbReference type="Pfam" id="PF13837"/>
    </source>
</evidence>
<gene>
    <name evidence="3" type="ORF">ALC57_09073</name>
</gene>
<reference evidence="3 4" key="1">
    <citation type="submission" date="2015-09" db="EMBL/GenBank/DDBJ databases">
        <title>Trachymyrmex cornetzi WGS genome.</title>
        <authorList>
            <person name="Nygaard S."/>
            <person name="Hu H."/>
            <person name="Boomsma J."/>
            <person name="Zhang G."/>
        </authorList>
    </citation>
    <scope>NUCLEOTIDE SEQUENCE [LARGE SCALE GENOMIC DNA]</scope>
    <source>
        <strain evidence="3">Tcor2-1</strain>
        <tissue evidence="3">Whole body</tissue>
    </source>
</reference>
<protein>
    <recommendedName>
        <fullName evidence="2">Myb/SANT-like DNA-binding domain-containing protein</fullName>
    </recommendedName>
</protein>
<evidence type="ECO:0000313" key="3">
    <source>
        <dbReference type="EMBL" id="KYN18594.1"/>
    </source>
</evidence>
<accession>A0A151J5T8</accession>
<dbReference type="Proteomes" id="UP000078492">
    <property type="component" value="Unassembled WGS sequence"/>
</dbReference>
<dbReference type="Gene3D" id="1.10.10.60">
    <property type="entry name" value="Homeodomain-like"/>
    <property type="match status" value="1"/>
</dbReference>
<dbReference type="EMBL" id="KQ979928">
    <property type="protein sequence ID" value="KYN18594.1"/>
    <property type="molecule type" value="Genomic_DNA"/>
</dbReference>
<feature type="region of interest" description="Disordered" evidence="1">
    <location>
        <begin position="29"/>
        <end position="49"/>
    </location>
</feature>
<dbReference type="Pfam" id="PF13837">
    <property type="entry name" value="Myb_DNA-bind_4"/>
    <property type="match status" value="1"/>
</dbReference>
<sequence>MNTTITDQKLLQSLVNKEINKQNNCTSFASSSETSQSVSSEKFDSEENNCSTKGFIWPDAAVYLLLELYREKESDFSSGSKRNTTVWTELAEKMKENSNGKYVVTGLQCSVKMSDPCKKRRVEAILETFIDDIKQNRETAMAKKEEEKKKREKLKEKQYTERKEERRKLHEEKLAVQKSLIEIMKTLVEKQK</sequence>
<feature type="domain" description="Myb/SANT-like DNA-binding" evidence="2">
    <location>
        <begin position="57"/>
        <end position="114"/>
    </location>
</feature>
<evidence type="ECO:0000256" key="1">
    <source>
        <dbReference type="SAM" id="MobiDB-lite"/>
    </source>
</evidence>
<dbReference type="AlphaFoldDB" id="A0A151J5T8"/>